<dbReference type="Proteomes" id="UP001059663">
    <property type="component" value="Chromosome"/>
</dbReference>
<evidence type="ECO:0000313" key="2">
    <source>
        <dbReference type="Proteomes" id="UP001059663"/>
    </source>
</evidence>
<protein>
    <submittedName>
        <fullName evidence="1">Uncharacterized protein</fullName>
    </submittedName>
</protein>
<organism evidence="1 2">
    <name type="scientific">Janibacter limosus</name>
    <dbReference type="NCBI Taxonomy" id="53458"/>
    <lineage>
        <taxon>Bacteria</taxon>
        <taxon>Bacillati</taxon>
        <taxon>Actinomycetota</taxon>
        <taxon>Actinomycetes</taxon>
        <taxon>Micrococcales</taxon>
        <taxon>Intrasporangiaceae</taxon>
        <taxon>Janibacter</taxon>
    </lineage>
</organism>
<name>A0AC61U1A7_9MICO</name>
<proteinExistence type="predicted"/>
<gene>
    <name evidence="1" type="ORF">LP422_11420</name>
</gene>
<dbReference type="EMBL" id="CP087977">
    <property type="protein sequence ID" value="UUZ43587.1"/>
    <property type="molecule type" value="Genomic_DNA"/>
</dbReference>
<evidence type="ECO:0000313" key="1">
    <source>
        <dbReference type="EMBL" id="UUZ43587.1"/>
    </source>
</evidence>
<sequence length="294" mass="30659">MAQHLRVGVELHEEGEVPRPRRLQPEPVRVQWPDGSHRMGTQPAIWAQAALVASARLCSQSRANRRNAAERVASCAAVTAPDEPRPISAATATVPAGPMTVRALGQGLGQGPVGAQTVVDEITGEVIGPGGAADAVELLDGGEQLTTQVPLELGGLRGLDAVGRHRVGVVLHPVDAQSLRTLRAEGRDRRHEHPAQPGDEDGLAGVDRGVGGDGAAPRQPTDVPGAGQGHEEGRLTRVPPHADLLDEALGVVDIGKCALDRMGECRAAGPRMRDPQGDPDGSRQLGHLTDGSSR</sequence>
<reference evidence="1" key="1">
    <citation type="submission" date="2021-11" db="EMBL/GenBank/DDBJ databases">
        <title>Study of the species diversity of bacterial strains isolated from a unique natural object - Shulgan-Tash cave (Bashkiria).</title>
        <authorList>
            <person name="Sazanova A.L."/>
            <person name="Chirak E.R."/>
            <person name="Safronova V.I."/>
        </authorList>
    </citation>
    <scope>NUCLEOTIDE SEQUENCE</scope>
    <source>
        <strain evidence="1">P1</strain>
    </source>
</reference>
<accession>A0AC61U1A7</accession>